<evidence type="ECO:0000256" key="1">
    <source>
        <dbReference type="SAM" id="MobiDB-lite"/>
    </source>
</evidence>
<dbReference type="Gramene" id="ONIVA01G47450.1">
    <property type="protein sequence ID" value="ONIVA01G47450.1"/>
    <property type="gene ID" value="ONIVA01G47450"/>
</dbReference>
<dbReference type="EnsemblPlants" id="ONIVA01G47450.1">
    <property type="protein sequence ID" value="ONIVA01G47450.1"/>
    <property type="gene ID" value="ONIVA01G47450"/>
</dbReference>
<dbReference type="AlphaFoldDB" id="A0A0E0FXT2"/>
<dbReference type="Pfam" id="PF03031">
    <property type="entry name" value="NIF"/>
    <property type="match status" value="1"/>
</dbReference>
<dbReference type="PANTHER" id="PTHR12210">
    <property type="entry name" value="DULLARD PROTEIN PHOSPHATASE"/>
    <property type="match status" value="1"/>
</dbReference>
<feature type="compositionally biased region" description="Low complexity" evidence="1">
    <location>
        <begin position="1"/>
        <end position="12"/>
    </location>
</feature>
<feature type="compositionally biased region" description="Basic residues" evidence="1">
    <location>
        <begin position="419"/>
        <end position="432"/>
    </location>
</feature>
<dbReference type="Proteomes" id="UP000006591">
    <property type="component" value="Chromosome 1"/>
</dbReference>
<dbReference type="SUPFAM" id="SSF56784">
    <property type="entry name" value="HAD-like"/>
    <property type="match status" value="1"/>
</dbReference>
<evidence type="ECO:0000259" key="2">
    <source>
        <dbReference type="PROSITE" id="PS50969"/>
    </source>
</evidence>
<evidence type="ECO:0000313" key="3">
    <source>
        <dbReference type="EnsemblPlants" id="ONIVA01G47450.1"/>
    </source>
</evidence>
<dbReference type="PROSITE" id="PS50969">
    <property type="entry name" value="FCP1"/>
    <property type="match status" value="1"/>
</dbReference>
<dbReference type="InterPro" id="IPR050365">
    <property type="entry name" value="TIM50"/>
</dbReference>
<evidence type="ECO:0000313" key="4">
    <source>
        <dbReference type="Proteomes" id="UP000006591"/>
    </source>
</evidence>
<dbReference type="eggNOG" id="ENOG502QR82">
    <property type="taxonomic scope" value="Eukaryota"/>
</dbReference>
<accession>A0A0E0FXT2</accession>
<dbReference type="FunFam" id="3.40.50.1000:FF:000257">
    <property type="entry name" value="Haloacid dehalogenase-like hydrolase (HAD) superfamily protein"/>
    <property type="match status" value="1"/>
</dbReference>
<feature type="compositionally biased region" description="Basic and acidic residues" evidence="1">
    <location>
        <begin position="74"/>
        <end position="83"/>
    </location>
</feature>
<feature type="compositionally biased region" description="Low complexity" evidence="1">
    <location>
        <begin position="336"/>
        <end position="352"/>
    </location>
</feature>
<feature type="compositionally biased region" description="Basic residues" evidence="1">
    <location>
        <begin position="208"/>
        <end position="224"/>
    </location>
</feature>
<name>A0A0E0FXT2_ORYNI</name>
<organism evidence="3">
    <name type="scientific">Oryza nivara</name>
    <name type="common">Indian wild rice</name>
    <name type="synonym">Oryza sativa f. spontanea</name>
    <dbReference type="NCBI Taxonomy" id="4536"/>
    <lineage>
        <taxon>Eukaryota</taxon>
        <taxon>Viridiplantae</taxon>
        <taxon>Streptophyta</taxon>
        <taxon>Embryophyta</taxon>
        <taxon>Tracheophyta</taxon>
        <taxon>Spermatophyta</taxon>
        <taxon>Magnoliopsida</taxon>
        <taxon>Liliopsida</taxon>
        <taxon>Poales</taxon>
        <taxon>Poaceae</taxon>
        <taxon>BOP clade</taxon>
        <taxon>Oryzoideae</taxon>
        <taxon>Oryzeae</taxon>
        <taxon>Oryzinae</taxon>
        <taxon>Oryza</taxon>
    </lineage>
</organism>
<dbReference type="InterPro" id="IPR036412">
    <property type="entry name" value="HAD-like_sf"/>
</dbReference>
<keyword evidence="4" id="KW-1185">Reference proteome</keyword>
<sequence>MDEPDAPAAPAPVEGKPKGKKSKSNKGNKHKQQDSLSAVSDASAVVTHTDLPDESGNGCTSGEGATTSTAPALEAEKVDKREAPAASASVEGTQKGKKSKDKKRKKHKQQGSPSGVSDASAVVTDTDLANESGNGCTHGEGVLRDADVASSRSGNDLTPDVDRTLGKSKASKRQCDATTSTAAAPEAEEMDEREALAASASVEGTQKGTRKGTKSKDKKRKKHKQQESPSAVSDASAVVTDTDLSNEPGNGCTSGEGALRADDVVASSGHDPTPEMDRTPGKSKTLKQRRGGAISMLAVPEGDKEVDEQEAPGASASVEGAAPKGKKSKSKKQKKQSPSAVSDASAVVMDTDLANESGGGCRSGEGALQDADVVAIPRDGQEPKCPEVNSAEDLVAGKKGNKDNNSQLCSSLHESSIERKRRKNRDRRRRKKENANRRSNVQNPSLLPGAGEVVSVATADMNNTPGSKCKNPSQPVADEVGLVMTADGNISLGSECKKSNKKMKRNQTSVPEAPSVQRMDLGETASVGVMDGECEVQAVLSDCQSARSDRSNVAQAHKENFRHIYSPRGSLIRFRRKKLLILDINGLLADINQDHHNAHLSHAKVRGKLVFTRPYCDDFLRFCFENFELGIWSSRLKANVDSVVNIIMKKDMKQSLLFCWDMSKCTGTGFKTLENKNKPLVLKELKKLWNKEDPDLPWEQEEFSPSNTLLVDDSPYKALGNPPHTAIFPHPYSYLNKKDDSLGPGGDLRVYLENLATADDVQRYVQEHPFGQPSITKSDRHWNFYLFGLGWMEQEPIIEDRKVCKYTCRLLVFVLVMNECSRRRLMSLYA</sequence>
<dbReference type="InterPro" id="IPR004274">
    <property type="entry name" value="FCP1_dom"/>
</dbReference>
<feature type="region of interest" description="Disordered" evidence="1">
    <location>
        <begin position="1"/>
        <end position="450"/>
    </location>
</feature>
<proteinExistence type="predicted"/>
<feature type="domain" description="FCP1 homology" evidence="2">
    <location>
        <begin position="573"/>
        <end position="755"/>
    </location>
</feature>
<reference evidence="3" key="2">
    <citation type="submission" date="2018-04" db="EMBL/GenBank/DDBJ databases">
        <title>OnivRS2 (Oryza nivara Reference Sequence Version 2).</title>
        <authorList>
            <person name="Zhang J."/>
            <person name="Kudrna D."/>
            <person name="Lee S."/>
            <person name="Talag J."/>
            <person name="Rajasekar S."/>
            <person name="Welchert J."/>
            <person name="Hsing Y.-I."/>
            <person name="Wing R.A."/>
        </authorList>
    </citation>
    <scope>NUCLEOTIDE SEQUENCE [LARGE SCALE GENOMIC DNA]</scope>
</reference>
<reference evidence="3" key="1">
    <citation type="submission" date="2015-04" db="UniProtKB">
        <authorList>
            <consortium name="EnsemblPlants"/>
        </authorList>
    </citation>
    <scope>IDENTIFICATION</scope>
    <source>
        <strain evidence="3">SL10</strain>
    </source>
</reference>
<dbReference type="SMART" id="SM00577">
    <property type="entry name" value="CPDc"/>
    <property type="match status" value="1"/>
</dbReference>
<feature type="compositionally biased region" description="Low complexity" evidence="1">
    <location>
        <begin position="37"/>
        <end position="46"/>
    </location>
</feature>
<feature type="compositionally biased region" description="Polar residues" evidence="1">
    <location>
        <begin position="57"/>
        <end position="70"/>
    </location>
</feature>
<feature type="compositionally biased region" description="Low complexity" evidence="1">
    <location>
        <begin position="230"/>
        <end position="243"/>
    </location>
</feature>
<feature type="compositionally biased region" description="Basic residues" evidence="1">
    <location>
        <begin position="324"/>
        <end position="335"/>
    </location>
</feature>
<protein>
    <recommendedName>
        <fullName evidence="2">FCP1 homology domain-containing protein</fullName>
    </recommendedName>
</protein>
<feature type="compositionally biased region" description="Polar residues" evidence="1">
    <location>
        <begin position="403"/>
        <end position="414"/>
    </location>
</feature>
<feature type="compositionally biased region" description="Basic residues" evidence="1">
    <location>
        <begin position="95"/>
        <end position="109"/>
    </location>
</feature>
<dbReference type="InterPro" id="IPR023214">
    <property type="entry name" value="HAD_sf"/>
</dbReference>
<feature type="compositionally biased region" description="Basic residues" evidence="1">
    <location>
        <begin position="18"/>
        <end position="30"/>
    </location>
</feature>
<dbReference type="OMA" id="AHLSHAK"/>
<dbReference type="Gene3D" id="3.40.50.1000">
    <property type="entry name" value="HAD superfamily/HAD-like"/>
    <property type="match status" value="1"/>
</dbReference>